<dbReference type="InterPro" id="IPR028994">
    <property type="entry name" value="Integrin_alpha_N"/>
</dbReference>
<reference evidence="2 3" key="1">
    <citation type="submission" date="2014-02" db="EMBL/GenBank/DDBJ databases">
        <title>The small core and large imbalanced accessory genome model reveals a collaborative survival strategy of Sorangium cellulosum strains in nature.</title>
        <authorList>
            <person name="Han K."/>
            <person name="Peng R."/>
            <person name="Blom J."/>
            <person name="Li Y.-Z."/>
        </authorList>
    </citation>
    <scope>NUCLEOTIDE SEQUENCE [LARGE SCALE GENOMIC DNA]</scope>
    <source>
        <strain evidence="2 3">So0011-07</strain>
    </source>
</reference>
<dbReference type="AlphaFoldDB" id="A0A150REZ0"/>
<evidence type="ECO:0000313" key="3">
    <source>
        <dbReference type="Proteomes" id="UP000075635"/>
    </source>
</evidence>
<dbReference type="SUPFAM" id="SSF69318">
    <property type="entry name" value="Integrin alpha N-terminal domain"/>
    <property type="match status" value="2"/>
</dbReference>
<sequence>MRARSRSSRHVRAAAGAAALLGAAAGSAGCDELGEITPGICGNGVIEPSRNEDCDCFEASEACVVETKNAQGATSSAVCNPPRSENECRFGCDDAGQGCPSGWGCGIDRVCRVSTGKFKPLGAALPLGAQRLLTGDLDGDGRGDLVGVGSTSLEALYFDANSTVGTQVSIPSAGDTPALARLTDDGTTDIALSVGPGVAILSGQPGRTFAPVPVLASVFRLDSLSGAEPGTITLRGARLLPVGSTPEDGQTWVALVAGTDTGGAAPEDVIVLVQGAESGRLSLVDQLRGRRDVAGPLVSADLGGGALHEVVVALADDSAVRVYSPDSGAHTAVELPAGARIAGAPFLRDVTGDGILDLLVGATCAQRDPGLPADAACYELDVAEGAGGGAFGDMQPYGDLSYPAGAAGSERSPGLGAPIAVGDLNGDGVLDVVDPGAVRLGKARTSPPYQVEFDRLAPANGRRWTSAVIADLTGNGVSDVITGSADATDLTFFNGVPGALPSDFKLNELKIPTLGNVSSFVVGDFDGDLLPDLSFAESAGSSLSSAVHPTLAVCFGRYMKAPEAPVRLGAFEGLLDVAAVRLPEPDDAVDDVSVLFSHGGDIAFSLIEGSSSRSLLPPLPLVRAGDVRQAGELRAVKSIAGRFRGARAEVASLTIVPPSPGSSAGLADLWLLPAVDAGAIAMVDEDERRISLPAELVPSREPAWALDGVAVDLDGDGADEIVLSLPLEVVEEDAAAGSGAPALEGAVVLVRHGASGALGVPEAAFAPAPGTLYGGLRAGDVNGDERADVVGIAYRLEPGTRRIAASRLAVFWNTGDGALDAPVELEPTEAGLEDLASEVTSADFARIDDGAGRALVVLTRGAAYALDACGDDAAACQDLGGHLLRSRKLDGIPGGSAIVTCDVLGDGVDDLGVLSDGALRVHEGVPIRR</sequence>
<evidence type="ECO:0000256" key="1">
    <source>
        <dbReference type="SAM" id="SignalP"/>
    </source>
</evidence>
<dbReference type="Proteomes" id="UP000075635">
    <property type="component" value="Unassembled WGS sequence"/>
</dbReference>
<dbReference type="Gene3D" id="2.130.10.130">
    <property type="entry name" value="Integrin alpha, N-terminal"/>
    <property type="match status" value="1"/>
</dbReference>
<name>A0A150REZ0_SORCE</name>
<comment type="caution">
    <text evidence="2">The sequence shown here is derived from an EMBL/GenBank/DDBJ whole genome shotgun (WGS) entry which is preliminary data.</text>
</comment>
<dbReference type="PANTHER" id="PTHR46580">
    <property type="entry name" value="SENSOR KINASE-RELATED"/>
    <property type="match status" value="1"/>
</dbReference>
<proteinExistence type="predicted"/>
<dbReference type="PROSITE" id="PS51257">
    <property type="entry name" value="PROKAR_LIPOPROTEIN"/>
    <property type="match status" value="1"/>
</dbReference>
<feature type="signal peptide" evidence="1">
    <location>
        <begin position="1"/>
        <end position="28"/>
    </location>
</feature>
<gene>
    <name evidence="2" type="ORF">BE17_31630</name>
</gene>
<protein>
    <recommendedName>
        <fullName evidence="4">Secreted protein</fullName>
    </recommendedName>
</protein>
<evidence type="ECO:0008006" key="4">
    <source>
        <dbReference type="Google" id="ProtNLM"/>
    </source>
</evidence>
<accession>A0A150REZ0</accession>
<organism evidence="2 3">
    <name type="scientific">Sorangium cellulosum</name>
    <name type="common">Polyangium cellulosum</name>
    <dbReference type="NCBI Taxonomy" id="56"/>
    <lineage>
        <taxon>Bacteria</taxon>
        <taxon>Pseudomonadati</taxon>
        <taxon>Myxococcota</taxon>
        <taxon>Polyangia</taxon>
        <taxon>Polyangiales</taxon>
        <taxon>Polyangiaceae</taxon>
        <taxon>Sorangium</taxon>
    </lineage>
</organism>
<dbReference type="EMBL" id="JEMB01002743">
    <property type="protein sequence ID" value="KYF78741.1"/>
    <property type="molecule type" value="Genomic_DNA"/>
</dbReference>
<feature type="chain" id="PRO_5007567981" description="Secreted protein" evidence="1">
    <location>
        <begin position="29"/>
        <end position="929"/>
    </location>
</feature>
<dbReference type="PANTHER" id="PTHR46580:SF2">
    <property type="entry name" value="MAM DOMAIN-CONTAINING PROTEIN"/>
    <property type="match status" value="1"/>
</dbReference>
<evidence type="ECO:0000313" key="2">
    <source>
        <dbReference type="EMBL" id="KYF78741.1"/>
    </source>
</evidence>
<keyword evidence="1" id="KW-0732">Signal</keyword>